<dbReference type="InterPro" id="IPR006180">
    <property type="entry name" value="3-OHacyl-CoA_DH_CS"/>
</dbReference>
<keyword evidence="8" id="KW-0520">NAD</keyword>
<evidence type="ECO:0000256" key="5">
    <source>
        <dbReference type="ARBA" id="ARBA00022832"/>
    </source>
</evidence>
<dbReference type="GO" id="GO:0070403">
    <property type="term" value="F:NAD+ binding"/>
    <property type="evidence" value="ECO:0007669"/>
    <property type="project" value="InterPro"/>
</dbReference>
<evidence type="ECO:0000256" key="3">
    <source>
        <dbReference type="ARBA" id="ARBA00008750"/>
    </source>
</evidence>
<dbReference type="Pfam" id="PF00378">
    <property type="entry name" value="ECH_1"/>
    <property type="match status" value="1"/>
</dbReference>
<evidence type="ECO:0000256" key="1">
    <source>
        <dbReference type="ARBA" id="ARBA00005005"/>
    </source>
</evidence>
<reference evidence="15 16" key="1">
    <citation type="submission" date="2019-09" db="EMBL/GenBank/DDBJ databases">
        <authorList>
            <person name="Depoorter E."/>
        </authorList>
    </citation>
    <scope>NUCLEOTIDE SEQUENCE [LARGE SCALE GENOMIC DNA]</scope>
    <source>
        <strain evidence="15">LMG 30113</strain>
    </source>
</reference>
<evidence type="ECO:0000256" key="10">
    <source>
        <dbReference type="ARBA" id="ARBA00023239"/>
    </source>
</evidence>
<dbReference type="PROSITE" id="PS00067">
    <property type="entry name" value="3HCDH"/>
    <property type="match status" value="1"/>
</dbReference>
<dbReference type="InterPro" id="IPR036291">
    <property type="entry name" value="NAD(P)-bd_dom_sf"/>
</dbReference>
<evidence type="ECO:0000256" key="7">
    <source>
        <dbReference type="ARBA" id="ARBA00023002"/>
    </source>
</evidence>
<evidence type="ECO:0000313" key="16">
    <source>
        <dbReference type="Proteomes" id="UP000494330"/>
    </source>
</evidence>
<dbReference type="Gene3D" id="1.10.1040.50">
    <property type="match status" value="1"/>
</dbReference>
<keyword evidence="10" id="KW-0456">Lyase</keyword>
<dbReference type="Pfam" id="PF00725">
    <property type="entry name" value="3HCDH"/>
    <property type="match status" value="2"/>
</dbReference>
<evidence type="ECO:0000256" key="4">
    <source>
        <dbReference type="ARBA" id="ARBA00012076"/>
    </source>
</evidence>
<evidence type="ECO:0000313" key="15">
    <source>
        <dbReference type="EMBL" id="VWB32250.1"/>
    </source>
</evidence>
<dbReference type="InterPro" id="IPR029045">
    <property type="entry name" value="ClpP/crotonase-like_dom_sf"/>
</dbReference>
<dbReference type="SUPFAM" id="SSF52096">
    <property type="entry name" value="ClpP/crotonase"/>
    <property type="match status" value="1"/>
</dbReference>
<proteinExistence type="inferred from homology"/>
<sequence>MCFPKLVRISRSGRLEEDLLFQGENIGVLSLDDGLVELRFDRHDAAINKLDARTIDEFRQATACIAAMSAVRGVLVTSAKDVFIVGADITEFSAMFRQSAGAIATAVRTNDAHVTTFENLPVPSVVAINGYALGGGLELALLGAFRVMASNARVGLPEVSLGLIPGLGGTARLSRVAGLAAAIDWVATGQSFDGHAAVAAGVVDEVVAPDMLRETALVRLRRAAAGEIDWRAAQRRKKVRLPISAQEAVDVVDRARSTLGALHDRNRPAAAIAADTMARAAVCDLDEALDQEADAFGRVARTQAAASLVQVFLNEQVLKKQARRIARAARPVSRVAVIGAGTMGGGIACASALRGIATRMKDITQARLDGGMDSARKHIEQQVQGGRLDLRQADACYASITPQLDDTGLADVDFAIEAVVEQRDVKRGVLAELEQRVPADAVLASNTSSLRIDELASALTRPEQLVGMHFFNPVSTTRLVEIIRGSRTGDAAVATAAGYAVALGKTPIVVRDCTGFVVNRVLTPYVNAFLRLLEEGADFEAVDSAMEAFGWPMGPAYWLDAIGMDVLDRVVEVVGAGYRDRMPPVEGSAIGRLVERQRYGRKSGEGFYRYEAAGTGRPSRHASPDAHALVAALQFDGPATFSDHAIVERMMLPMIVEAAHVLDERVVASAAELDMALVLGLGFPAHAGGALKYADWLGLDRVVAMCDSHADLGAPYVPTESMRAMAVAGAYYYPA</sequence>
<dbReference type="InterPro" id="IPR006176">
    <property type="entry name" value="3-OHacyl-CoA_DH_NAD-bd"/>
</dbReference>
<keyword evidence="6" id="KW-0442">Lipid degradation</keyword>
<dbReference type="Proteomes" id="UP000494330">
    <property type="component" value="Unassembled WGS sequence"/>
</dbReference>
<evidence type="ECO:0000256" key="8">
    <source>
        <dbReference type="ARBA" id="ARBA00023027"/>
    </source>
</evidence>
<dbReference type="PANTHER" id="PTHR43612:SF3">
    <property type="entry name" value="TRIFUNCTIONAL ENZYME SUBUNIT ALPHA, MITOCHONDRIAL"/>
    <property type="match status" value="1"/>
</dbReference>
<name>A0A6P2IQN1_9BURK</name>
<keyword evidence="11" id="KW-0511">Multifunctional enzyme</keyword>
<evidence type="ECO:0000256" key="11">
    <source>
        <dbReference type="ARBA" id="ARBA00023268"/>
    </source>
</evidence>
<evidence type="ECO:0000256" key="6">
    <source>
        <dbReference type="ARBA" id="ARBA00022963"/>
    </source>
</evidence>
<dbReference type="Gene3D" id="3.90.226.10">
    <property type="entry name" value="2-enoyl-CoA Hydratase, Chain A, domain 1"/>
    <property type="match status" value="1"/>
</dbReference>
<dbReference type="Gene3D" id="3.40.50.720">
    <property type="entry name" value="NAD(P)-binding Rossmann-like Domain"/>
    <property type="match status" value="1"/>
</dbReference>
<feature type="domain" description="3-hydroxyacyl-CoA dehydrogenase NAD binding" evidence="14">
    <location>
        <begin position="335"/>
        <end position="513"/>
    </location>
</feature>
<feature type="domain" description="3-hydroxyacyl-CoA dehydrogenase C-terminal" evidence="13">
    <location>
        <begin position="646"/>
        <end position="729"/>
    </location>
</feature>
<accession>A0A6P2IQN1</accession>
<evidence type="ECO:0000259" key="13">
    <source>
        <dbReference type="Pfam" id="PF00725"/>
    </source>
</evidence>
<feature type="domain" description="3-hydroxyacyl-CoA dehydrogenase C-terminal" evidence="13">
    <location>
        <begin position="515"/>
        <end position="610"/>
    </location>
</feature>
<dbReference type="InterPro" id="IPR050136">
    <property type="entry name" value="FA_oxidation_alpha_subunit"/>
</dbReference>
<comment type="similarity">
    <text evidence="2">In the central section; belongs to the 3-hydroxyacyl-CoA dehydrogenase family.</text>
</comment>
<protein>
    <recommendedName>
        <fullName evidence="4">enoyl-CoA hydratase</fullName>
        <ecNumber evidence="4">4.2.1.17</ecNumber>
    </recommendedName>
</protein>
<evidence type="ECO:0000256" key="2">
    <source>
        <dbReference type="ARBA" id="ARBA00007005"/>
    </source>
</evidence>
<evidence type="ECO:0000259" key="14">
    <source>
        <dbReference type="Pfam" id="PF02737"/>
    </source>
</evidence>
<dbReference type="InterPro" id="IPR008927">
    <property type="entry name" value="6-PGluconate_DH-like_C_sf"/>
</dbReference>
<dbReference type="EMBL" id="CABVQD010000002">
    <property type="protein sequence ID" value="VWB32250.1"/>
    <property type="molecule type" value="Genomic_DNA"/>
</dbReference>
<dbReference type="UniPathway" id="UPA00659"/>
<keyword evidence="16" id="KW-1185">Reference proteome</keyword>
<gene>
    <name evidence="15" type="ORF">BPA30113_01262</name>
</gene>
<comment type="catalytic activity">
    <reaction evidence="12">
        <text>a (3S)-3-hydroxyacyl-CoA + NAD(+) = a 3-oxoacyl-CoA + NADH + H(+)</text>
        <dbReference type="Rhea" id="RHEA:22432"/>
        <dbReference type="ChEBI" id="CHEBI:15378"/>
        <dbReference type="ChEBI" id="CHEBI:57318"/>
        <dbReference type="ChEBI" id="CHEBI:57540"/>
        <dbReference type="ChEBI" id="CHEBI:57945"/>
        <dbReference type="ChEBI" id="CHEBI:90726"/>
        <dbReference type="EC" id="1.1.1.35"/>
    </reaction>
</comment>
<evidence type="ECO:0000256" key="12">
    <source>
        <dbReference type="ARBA" id="ARBA00049556"/>
    </source>
</evidence>
<dbReference type="SUPFAM" id="SSF48179">
    <property type="entry name" value="6-phosphogluconate dehydrogenase C-terminal domain-like"/>
    <property type="match status" value="2"/>
</dbReference>
<keyword evidence="7" id="KW-0560">Oxidoreductase</keyword>
<organism evidence="15 16">
    <name type="scientific">Burkholderia paludis</name>
    <dbReference type="NCBI Taxonomy" id="1506587"/>
    <lineage>
        <taxon>Bacteria</taxon>
        <taxon>Pseudomonadati</taxon>
        <taxon>Pseudomonadota</taxon>
        <taxon>Betaproteobacteria</taxon>
        <taxon>Burkholderiales</taxon>
        <taxon>Burkholderiaceae</taxon>
        <taxon>Burkholderia</taxon>
        <taxon>Burkholderia cepacia complex</taxon>
    </lineage>
</organism>
<comment type="pathway">
    <text evidence="1">Lipid metabolism; fatty acid beta-oxidation.</text>
</comment>
<evidence type="ECO:0000256" key="9">
    <source>
        <dbReference type="ARBA" id="ARBA00023098"/>
    </source>
</evidence>
<dbReference type="AlphaFoldDB" id="A0A6P2IQN1"/>
<comment type="similarity">
    <text evidence="3">In the N-terminal section; belongs to the enoyl-CoA hydratase/isomerase family.</text>
</comment>
<keyword evidence="5" id="KW-0276">Fatty acid metabolism</keyword>
<dbReference type="InterPro" id="IPR001753">
    <property type="entry name" value="Enoyl-CoA_hydra/iso"/>
</dbReference>
<dbReference type="PANTHER" id="PTHR43612">
    <property type="entry name" value="TRIFUNCTIONAL ENZYME SUBUNIT ALPHA"/>
    <property type="match status" value="1"/>
</dbReference>
<keyword evidence="9" id="KW-0443">Lipid metabolism</keyword>
<dbReference type="FunFam" id="3.40.50.720:FF:000009">
    <property type="entry name" value="Fatty oxidation complex, alpha subunit"/>
    <property type="match status" value="1"/>
</dbReference>
<dbReference type="GO" id="GO:0016509">
    <property type="term" value="F:long-chain (3S)-3-hydroxyacyl-CoA dehydrogenase (NAD+) activity"/>
    <property type="evidence" value="ECO:0007669"/>
    <property type="project" value="TreeGrafter"/>
</dbReference>
<dbReference type="EC" id="4.2.1.17" evidence="4"/>
<dbReference type="Pfam" id="PF02737">
    <property type="entry name" value="3HCDH_N"/>
    <property type="match status" value="1"/>
</dbReference>
<dbReference type="InterPro" id="IPR006108">
    <property type="entry name" value="3HC_DH_C"/>
</dbReference>
<dbReference type="GO" id="GO:0004300">
    <property type="term" value="F:enoyl-CoA hydratase activity"/>
    <property type="evidence" value="ECO:0007669"/>
    <property type="project" value="UniProtKB-EC"/>
</dbReference>
<dbReference type="GO" id="GO:0006635">
    <property type="term" value="P:fatty acid beta-oxidation"/>
    <property type="evidence" value="ECO:0007669"/>
    <property type="project" value="UniProtKB-UniPathway"/>
</dbReference>
<dbReference type="SUPFAM" id="SSF51735">
    <property type="entry name" value="NAD(P)-binding Rossmann-fold domains"/>
    <property type="match status" value="1"/>
</dbReference>
<dbReference type="CDD" id="cd06558">
    <property type="entry name" value="crotonase-like"/>
    <property type="match status" value="1"/>
</dbReference>